<reference evidence="1 2" key="1">
    <citation type="submission" date="2019-06" db="EMBL/GenBank/DDBJ databases">
        <authorList>
            <person name="Fakulujo A."/>
            <person name="Fiaz D."/>
            <person name="Garg S."/>
            <person name="Gordon G."/>
            <person name="Haider Z."/>
            <person name="Hale A."/>
            <person name="Hodges K."/>
            <person name="Jacob L."/>
            <person name="Kandil F."/>
            <person name="Kincaid V."/>
            <person name="Melchor-Guerra M."/>
            <person name="Morrelli A."/>
            <person name="Morris R."/>
            <person name="Nawaz M."/>
            <person name="Nguyen N."/>
            <person name="Omair A."/>
            <person name="Pray J."/>
            <person name="Saleem H."/>
            <person name="Saravane K."/>
            <person name="Sharma A."/>
            <person name="Singh A."/>
            <person name="Walston M."/>
            <person name="Zaman H."/>
            <person name="Puthuveetil N."/>
            <person name="Do L."/>
            <person name="Islam N."/>
            <person name="Johnson A."/>
        </authorList>
    </citation>
    <scope>NUCLEOTIDE SEQUENCE [LARGE SCALE GENOMIC DNA]</scope>
</reference>
<proteinExistence type="predicted"/>
<protein>
    <submittedName>
        <fullName evidence="1">Uncharacterized protein</fullName>
    </submittedName>
</protein>
<organism evidence="1 2">
    <name type="scientific">Pantoea phage Kyle</name>
    <dbReference type="NCBI Taxonomy" id="2589665"/>
    <lineage>
        <taxon>Viruses</taxon>
        <taxon>Duplodnaviria</taxon>
        <taxon>Heunggongvirae</taxon>
        <taxon>Uroviricota</taxon>
        <taxon>Caudoviricetes</taxon>
        <taxon>Lindbergviridae</taxon>
        <taxon>Kylevirus</taxon>
        <taxon>Kylevirus kyle</taxon>
    </lineage>
</organism>
<name>A0A514A8T6_9CAUD</name>
<dbReference type="RefSeq" id="YP_009849908.1">
    <property type="nucleotide sequence ID" value="NC_048796.1"/>
</dbReference>
<keyword evidence="2" id="KW-1185">Reference proteome</keyword>
<evidence type="ECO:0000313" key="1">
    <source>
        <dbReference type="EMBL" id="QDH49665.1"/>
    </source>
</evidence>
<dbReference type="Proteomes" id="UP000319711">
    <property type="component" value="Segment"/>
</dbReference>
<dbReference type="KEGG" id="vg:55620380"/>
<evidence type="ECO:0000313" key="2">
    <source>
        <dbReference type="Proteomes" id="UP000319711"/>
    </source>
</evidence>
<sequence length="138" mass="15037">MKNLLKGERWYGLLLLAAFLFGFFAPGADAQVRAVNKSWDYACASADLNHQMTLAATPAGYGGADFRVILPSGQQIVIEDAAPIKLEGNRDAFFHPETRKSAELLVIVLGDGSQVVTKYGSKIYTCGLTSEYDIVDFK</sequence>
<gene>
    <name evidence="1" type="primary">75</name>
    <name evidence="1" type="ORF">KYLE_76</name>
</gene>
<accession>A0A514A8T6</accession>
<dbReference type="GeneID" id="55620380"/>
<dbReference type="EMBL" id="MN038177">
    <property type="protein sequence ID" value="QDH49665.1"/>
    <property type="molecule type" value="Genomic_DNA"/>
</dbReference>